<reference evidence="3" key="1">
    <citation type="journal article" date="2022" name="J Environ Chem Eng">
        <title>Biodegradation of petroleum oil using a constructed nonpathogenic and heavy metal-tolerant bacterial consortium isolated from marine sponges.</title>
        <authorList>
            <person name="Dechsakulwatana C."/>
            <person name="Rungsihiranrut A."/>
            <person name="Muangchinda C."/>
            <person name="Ningthoujam R."/>
            <person name="Klankeo P."/>
            <person name="Pinyakong O."/>
        </authorList>
    </citation>
    <scope>NUCLEOTIDE SEQUENCE [LARGE SCALE GENOMIC DNA]</scope>
    <source>
        <strain evidence="3">MO2-4</strain>
    </source>
</reference>
<comment type="caution">
    <text evidence="2">The sequence shown here is derived from an EMBL/GenBank/DDBJ whole genome shotgun (WGS) entry which is preliminary data.</text>
</comment>
<gene>
    <name evidence="2" type="ORF">O0R41_05735</name>
</gene>
<sequence length="144" mass="15698">MRTDDPGILGSHRLVRHLVTPLQIVRSPEGMKISSQAFITRKEHVGISIDLECLLIANGKQADSRFGTLRDTLAMGVVTADDARQTAQGVAWTPKPLDETKEGAARDANPEHGEIILGDMGSSARRKASRALSERCKIIRQVES</sequence>
<organism evidence="2 3">
    <name type="scientific">Sphingobium naphthae</name>
    <dbReference type="NCBI Taxonomy" id="1886786"/>
    <lineage>
        <taxon>Bacteria</taxon>
        <taxon>Pseudomonadati</taxon>
        <taxon>Pseudomonadota</taxon>
        <taxon>Alphaproteobacteria</taxon>
        <taxon>Sphingomonadales</taxon>
        <taxon>Sphingomonadaceae</taxon>
        <taxon>Sphingobium</taxon>
    </lineage>
</organism>
<protein>
    <submittedName>
        <fullName evidence="2">Uncharacterized protein</fullName>
    </submittedName>
</protein>
<keyword evidence="3" id="KW-1185">Reference proteome</keyword>
<feature type="region of interest" description="Disordered" evidence="1">
    <location>
        <begin position="94"/>
        <end position="126"/>
    </location>
</feature>
<feature type="compositionally biased region" description="Basic and acidic residues" evidence="1">
    <location>
        <begin position="96"/>
        <end position="114"/>
    </location>
</feature>
<proteinExistence type="predicted"/>
<dbReference type="EMBL" id="JAPTHD010000001">
    <property type="protein sequence ID" value="MDV5823097.1"/>
    <property type="molecule type" value="Genomic_DNA"/>
</dbReference>
<dbReference type="Proteomes" id="UP001185984">
    <property type="component" value="Unassembled WGS sequence"/>
</dbReference>
<evidence type="ECO:0000313" key="3">
    <source>
        <dbReference type="Proteomes" id="UP001185984"/>
    </source>
</evidence>
<dbReference type="RefSeq" id="WP_317516122.1">
    <property type="nucleotide sequence ID" value="NZ_JAPTHD010000001.1"/>
</dbReference>
<name>A0ABU3ZUS3_9SPHN</name>
<evidence type="ECO:0000313" key="2">
    <source>
        <dbReference type="EMBL" id="MDV5823097.1"/>
    </source>
</evidence>
<accession>A0ABU3ZUS3</accession>
<evidence type="ECO:0000256" key="1">
    <source>
        <dbReference type="SAM" id="MobiDB-lite"/>
    </source>
</evidence>